<gene>
    <name evidence="2" type="ORF">QO006_002812</name>
</gene>
<dbReference type="EMBL" id="JAURUR010000011">
    <property type="protein sequence ID" value="MDP9765361.1"/>
    <property type="molecule type" value="Genomic_DNA"/>
</dbReference>
<reference evidence="2 3" key="1">
    <citation type="submission" date="2023-07" db="EMBL/GenBank/DDBJ databases">
        <title>Genomic Encyclopedia of Type Strains, Phase IV (KMG-IV): sequencing the most valuable type-strain genomes for metagenomic binning, comparative biology and taxonomic classification.</title>
        <authorList>
            <person name="Goeker M."/>
        </authorList>
    </citation>
    <scope>NUCLEOTIDE SEQUENCE [LARGE SCALE GENOMIC DNA]</scope>
    <source>
        <strain evidence="2 3">NIO-1023</strain>
    </source>
</reference>
<organism evidence="2 3">
    <name type="scientific">Deinococcus enclensis</name>
    <dbReference type="NCBI Taxonomy" id="1049582"/>
    <lineage>
        <taxon>Bacteria</taxon>
        <taxon>Thermotogati</taxon>
        <taxon>Deinococcota</taxon>
        <taxon>Deinococci</taxon>
        <taxon>Deinococcales</taxon>
        <taxon>Deinococcaceae</taxon>
        <taxon>Deinococcus</taxon>
    </lineage>
</organism>
<feature type="transmembrane region" description="Helical" evidence="1">
    <location>
        <begin position="31"/>
        <end position="50"/>
    </location>
</feature>
<accession>A0ABT9MFJ1</accession>
<dbReference type="RefSeq" id="WP_307467282.1">
    <property type="nucleotide sequence ID" value="NZ_JAURUR010000011.1"/>
</dbReference>
<keyword evidence="1" id="KW-0812">Transmembrane</keyword>
<evidence type="ECO:0000313" key="3">
    <source>
        <dbReference type="Proteomes" id="UP001232163"/>
    </source>
</evidence>
<sequence length="87" mass="9166">MNEGLVPVMMLALLFSLTGGSVVARRPPQRNAGLTAMLLFQLLGSVTQHLSPDPGLYALLTVHLGVIAVHGILALLQPSQDSTPEPL</sequence>
<evidence type="ECO:0000256" key="1">
    <source>
        <dbReference type="SAM" id="Phobius"/>
    </source>
</evidence>
<dbReference type="Proteomes" id="UP001232163">
    <property type="component" value="Unassembled WGS sequence"/>
</dbReference>
<feature type="transmembrane region" description="Helical" evidence="1">
    <location>
        <begin position="6"/>
        <end position="24"/>
    </location>
</feature>
<keyword evidence="1" id="KW-1133">Transmembrane helix</keyword>
<keyword evidence="3" id="KW-1185">Reference proteome</keyword>
<protein>
    <submittedName>
        <fullName evidence="2">Uncharacterized protein</fullName>
    </submittedName>
</protein>
<feature type="transmembrane region" description="Helical" evidence="1">
    <location>
        <begin position="56"/>
        <end position="76"/>
    </location>
</feature>
<comment type="caution">
    <text evidence="2">The sequence shown here is derived from an EMBL/GenBank/DDBJ whole genome shotgun (WGS) entry which is preliminary data.</text>
</comment>
<keyword evidence="1" id="KW-0472">Membrane</keyword>
<name>A0ABT9MFJ1_9DEIO</name>
<evidence type="ECO:0000313" key="2">
    <source>
        <dbReference type="EMBL" id="MDP9765361.1"/>
    </source>
</evidence>
<proteinExistence type="predicted"/>